<feature type="transmembrane region" description="Helical" evidence="1">
    <location>
        <begin position="38"/>
        <end position="58"/>
    </location>
</feature>
<comment type="caution">
    <text evidence="2">The sequence shown here is derived from an EMBL/GenBank/DDBJ whole genome shotgun (WGS) entry which is preliminary data.</text>
</comment>
<gene>
    <name evidence="2" type="ORF">DC366_07255</name>
</gene>
<keyword evidence="1" id="KW-0812">Transmembrane</keyword>
<evidence type="ECO:0000313" key="3">
    <source>
        <dbReference type="Proteomes" id="UP000244446"/>
    </source>
</evidence>
<dbReference type="AlphaFoldDB" id="A0A2T7G8B2"/>
<keyword evidence="3" id="KW-1185">Reference proteome</keyword>
<dbReference type="RefSeq" id="WP_108691531.1">
    <property type="nucleotide sequence ID" value="NZ_QCYH01000003.1"/>
</dbReference>
<proteinExistence type="predicted"/>
<name>A0A2T7G8B2_9RHOB</name>
<accession>A0A2T7G8B2</accession>
<protein>
    <submittedName>
        <fullName evidence="2">Uncharacterized protein</fullName>
    </submittedName>
</protein>
<feature type="transmembrane region" description="Helical" evidence="1">
    <location>
        <begin position="12"/>
        <end position="32"/>
    </location>
</feature>
<dbReference type="OrthoDB" id="7851333at2"/>
<evidence type="ECO:0000313" key="2">
    <source>
        <dbReference type="EMBL" id="PVA10672.1"/>
    </source>
</evidence>
<keyword evidence="1" id="KW-0472">Membrane</keyword>
<keyword evidence="1" id="KW-1133">Transmembrane helix</keyword>
<sequence>MSFLRPEAAATLLRWRDVLISLGALALGLLIAWRGFGLTFWVGASVAFLAAVSLIAALQRMRFAAGSGGPGVVEIDEGAIGYFGPLGGGVIARSEMTAVALDRTGRPAHWALSQPGQPDVMIPLTASGADALFDVFAALPGMRTERMLAEMRRKTPERVPLWQKPETKPAHLRLT</sequence>
<dbReference type="EMBL" id="QCYH01000003">
    <property type="protein sequence ID" value="PVA10672.1"/>
    <property type="molecule type" value="Genomic_DNA"/>
</dbReference>
<evidence type="ECO:0000256" key="1">
    <source>
        <dbReference type="SAM" id="Phobius"/>
    </source>
</evidence>
<organism evidence="2 3">
    <name type="scientific">Pelagivirga sediminicola</name>
    <dbReference type="NCBI Taxonomy" id="2170575"/>
    <lineage>
        <taxon>Bacteria</taxon>
        <taxon>Pseudomonadati</taxon>
        <taxon>Pseudomonadota</taxon>
        <taxon>Alphaproteobacteria</taxon>
        <taxon>Rhodobacterales</taxon>
        <taxon>Paracoccaceae</taxon>
        <taxon>Pelagivirga</taxon>
    </lineage>
</organism>
<reference evidence="2 3" key="1">
    <citation type="submission" date="2018-04" db="EMBL/GenBank/DDBJ databases">
        <title>Pelagivirga bohaiensis gen. nov., sp. nov., a bacterium isolated from the Bohai Sea.</title>
        <authorList>
            <person name="Ji X."/>
        </authorList>
    </citation>
    <scope>NUCLEOTIDE SEQUENCE [LARGE SCALE GENOMIC DNA]</scope>
    <source>
        <strain evidence="2 3">BH-SD19</strain>
    </source>
</reference>
<dbReference type="Proteomes" id="UP000244446">
    <property type="component" value="Unassembled WGS sequence"/>
</dbReference>